<protein>
    <recommendedName>
        <fullName evidence="4">DUF3306 domain-containing protein</fullName>
    </recommendedName>
</protein>
<dbReference type="Pfam" id="PF11748">
    <property type="entry name" value="DUF3306"/>
    <property type="match status" value="1"/>
</dbReference>
<evidence type="ECO:0000313" key="3">
    <source>
        <dbReference type="Proteomes" id="UP000250079"/>
    </source>
</evidence>
<dbReference type="RefSeq" id="WP_088920068.1">
    <property type="nucleotide sequence ID" value="NZ_CP018632.1"/>
</dbReference>
<dbReference type="OrthoDB" id="5609487at2"/>
<proteinExistence type="predicted"/>
<evidence type="ECO:0000256" key="1">
    <source>
        <dbReference type="SAM" id="MobiDB-lite"/>
    </source>
</evidence>
<dbReference type="EMBL" id="CP018632">
    <property type="protein sequence ID" value="ASJ75117.1"/>
    <property type="molecule type" value="Genomic_DNA"/>
</dbReference>
<name>A0A2Z2P391_9GAMM</name>
<dbReference type="Proteomes" id="UP000250079">
    <property type="component" value="Chromosome"/>
</dbReference>
<dbReference type="KEGG" id="gai:IMCC3135_25270"/>
<dbReference type="AlphaFoldDB" id="A0A2Z2P391"/>
<accession>A0A2Z2P391</accession>
<evidence type="ECO:0008006" key="4">
    <source>
        <dbReference type="Google" id="ProtNLM"/>
    </source>
</evidence>
<feature type="region of interest" description="Disordered" evidence="1">
    <location>
        <begin position="1"/>
        <end position="32"/>
    </location>
</feature>
<sequence>MSDQKDSGSFLGRWSARKQQSTRSETDEPAAVLGPDIEFANAAEPAVSIADTSDRDAIQPPQEIESIESAEIRLTDADMPAVETLTSGSDLSGFFSKGVSSALRKAALRHVFRQPSYNVRDGLDDYDGDYTSFEPLGDTVTADMKFHAARKERARLEAERLAEEQVPLTSDMRVDEEVAQDNASAVEKQPTAQHEDELASQQSLAEDTHSEEQPNAAVTEEEDAVNAAVLSHEQMQDHDSATNKPPNKLTQSTASQPDETPQ</sequence>
<organism evidence="2 3">
    <name type="scientific">Granulosicoccus antarcticus IMCC3135</name>
    <dbReference type="NCBI Taxonomy" id="1192854"/>
    <lineage>
        <taxon>Bacteria</taxon>
        <taxon>Pseudomonadati</taxon>
        <taxon>Pseudomonadota</taxon>
        <taxon>Gammaproteobacteria</taxon>
        <taxon>Chromatiales</taxon>
        <taxon>Granulosicoccaceae</taxon>
        <taxon>Granulosicoccus</taxon>
    </lineage>
</organism>
<dbReference type="InterPro" id="IPR021735">
    <property type="entry name" value="DUF3306"/>
</dbReference>
<feature type="compositionally biased region" description="Polar residues" evidence="1">
    <location>
        <begin position="242"/>
        <end position="262"/>
    </location>
</feature>
<gene>
    <name evidence="2" type="ORF">IMCC3135_25270</name>
</gene>
<keyword evidence="3" id="KW-1185">Reference proteome</keyword>
<feature type="region of interest" description="Disordered" evidence="1">
    <location>
        <begin position="159"/>
        <end position="262"/>
    </location>
</feature>
<reference evidence="2 3" key="1">
    <citation type="submission" date="2016-12" db="EMBL/GenBank/DDBJ databases">
        <authorList>
            <person name="Song W.-J."/>
            <person name="Kurnit D.M."/>
        </authorList>
    </citation>
    <scope>NUCLEOTIDE SEQUENCE [LARGE SCALE GENOMIC DNA]</scope>
    <source>
        <strain evidence="2 3">IMCC3135</strain>
    </source>
</reference>
<evidence type="ECO:0000313" key="2">
    <source>
        <dbReference type="EMBL" id="ASJ75117.1"/>
    </source>
</evidence>